<dbReference type="Gene3D" id="3.90.1170.50">
    <property type="entry name" value="Aldehyde oxidase/xanthine dehydrogenase, a/b hammerhead"/>
    <property type="match status" value="1"/>
</dbReference>
<dbReference type="SUPFAM" id="SSF54665">
    <property type="entry name" value="CO dehydrogenase molybdoprotein N-domain-like"/>
    <property type="match status" value="1"/>
</dbReference>
<dbReference type="InterPro" id="IPR037165">
    <property type="entry name" value="AldOxase/xan_DH_Mopterin-bd_sf"/>
</dbReference>
<dbReference type="Pfam" id="PF20256">
    <property type="entry name" value="MoCoBD_2"/>
    <property type="match status" value="1"/>
</dbReference>
<dbReference type="InterPro" id="IPR000674">
    <property type="entry name" value="Ald_Oxase/Xan_DH_a/b"/>
</dbReference>
<dbReference type="Pfam" id="PF02738">
    <property type="entry name" value="MoCoBD_1"/>
    <property type="match status" value="1"/>
</dbReference>
<dbReference type="Gene3D" id="3.30.365.10">
    <property type="entry name" value="Aldehyde oxidase/xanthine dehydrogenase, molybdopterin binding domain"/>
    <property type="match status" value="4"/>
</dbReference>
<dbReference type="SUPFAM" id="SSF56003">
    <property type="entry name" value="Molybdenum cofactor-binding domain"/>
    <property type="match status" value="1"/>
</dbReference>
<dbReference type="Pfam" id="PF01315">
    <property type="entry name" value="Ald_Xan_dh_C"/>
    <property type="match status" value="1"/>
</dbReference>
<dbReference type="AlphaFoldDB" id="A0A560BCE6"/>
<dbReference type="SMART" id="SM01008">
    <property type="entry name" value="Ald_Xan_dh_C"/>
    <property type="match status" value="1"/>
</dbReference>
<gene>
    <name evidence="4" type="ORF">FBZ82_104413</name>
</gene>
<dbReference type="InterPro" id="IPR036856">
    <property type="entry name" value="Ald_Oxase/Xan_DH_a/b_sf"/>
</dbReference>
<evidence type="ECO:0000259" key="3">
    <source>
        <dbReference type="SMART" id="SM01008"/>
    </source>
</evidence>
<evidence type="ECO:0000313" key="5">
    <source>
        <dbReference type="Proteomes" id="UP000316083"/>
    </source>
</evidence>
<accession>A0A560BCE6</accession>
<organism evidence="4 5">
    <name type="scientific">Azospirillum brasilense</name>
    <dbReference type="NCBI Taxonomy" id="192"/>
    <lineage>
        <taxon>Bacteria</taxon>
        <taxon>Pseudomonadati</taxon>
        <taxon>Pseudomonadota</taxon>
        <taxon>Alphaproteobacteria</taxon>
        <taxon>Rhodospirillales</taxon>
        <taxon>Azospirillaceae</taxon>
        <taxon>Azospirillum</taxon>
    </lineage>
</organism>
<sequence>MTPNRNADRPRIDAHEKVLGRALYAADQPFPGLLHAMTVPATIAKGHILSIDTAAALAVPGVVRVFTHGDFAQIRTTPAARGAYGQPGKGYQPMTGPQVRHRGEPVALVVAETLEAAVEGAEAVAVRYAAEPFSAGMDDGLASPEPEAVSQQASGDAEAVFAKVAGANPAHIIDVEYRHPQQHHNPIELISTTAAFEDGTLRIYEGTQSAAAFAGGLAGMMGMEPQALRGVSPYTGGGFGQKNGVQEQSVLVASAALLLRRPVKLVMPRGQLFHTASYRPQSRHRVRLAADGDGRLLAGIYETVQQNSRYDGFASDHGANPPRLYGYGTWLGRERIVRVDTQTPGHQRAPHEHPASYATECAIDELAGALGMDPVALRLANDTQRDPLTGKPFSSRHLADCLTRGAALFGWNRWTSEPGALVAANGDRIGLGVACGSYKAAMTPSVTTLRLTAGGQCRIATSGHEMGQGLRSVIAAELIDVLGVDPGKLDIRIGDTGHAPQHLTAGSWGAGSAAPAARAAALKLREELSRLTGAALTDEPVHAQLARTRRPFLEVSVDTLPLGKDRQAIEQLRRGMPVVTGPEYPDFLAFSWIAHFAEVHVEPSTGRVRVRRVVSVADCGRVMNRRTAESQVRGGVVWGIGAALREAAESDPRFGGVLNNDLAEYVVPVNADIGAIDVDFIDEPDSRLNISGVKGLGEVAMVGAAAAIVNAVHHATGKRIRHLPIRIEDLL</sequence>
<dbReference type="RefSeq" id="WP_145675632.1">
    <property type="nucleotide sequence ID" value="NZ_VITF01000004.1"/>
</dbReference>
<dbReference type="GO" id="GO:0016491">
    <property type="term" value="F:oxidoreductase activity"/>
    <property type="evidence" value="ECO:0007669"/>
    <property type="project" value="UniProtKB-KW"/>
</dbReference>
<keyword evidence="2" id="KW-0560">Oxidoreductase</keyword>
<dbReference type="InterPro" id="IPR008274">
    <property type="entry name" value="AldOxase/xan_DH_MoCoBD1"/>
</dbReference>
<keyword evidence="1" id="KW-0500">Molybdenum</keyword>
<dbReference type="GO" id="GO:0005506">
    <property type="term" value="F:iron ion binding"/>
    <property type="evidence" value="ECO:0007669"/>
    <property type="project" value="InterPro"/>
</dbReference>
<dbReference type="InterPro" id="IPR016208">
    <property type="entry name" value="Ald_Oxase/xanthine_DH-like"/>
</dbReference>
<dbReference type="PANTHER" id="PTHR11908:SF132">
    <property type="entry name" value="ALDEHYDE OXIDASE 1-RELATED"/>
    <property type="match status" value="1"/>
</dbReference>
<reference evidence="4 5" key="1">
    <citation type="submission" date="2019-06" db="EMBL/GenBank/DDBJ databases">
        <title>Genomic Encyclopedia of Type Strains, Phase IV (KMG-V): Genome sequencing to study the core and pangenomes of soil and plant-associated prokaryotes.</title>
        <authorList>
            <person name="Whitman W."/>
        </authorList>
    </citation>
    <scope>NUCLEOTIDE SEQUENCE [LARGE SCALE GENOMIC DNA]</scope>
    <source>
        <strain evidence="4 5">BR 11796</strain>
    </source>
</reference>
<dbReference type="EMBL" id="VITF01000004">
    <property type="protein sequence ID" value="TWA70253.1"/>
    <property type="molecule type" value="Genomic_DNA"/>
</dbReference>
<evidence type="ECO:0000313" key="4">
    <source>
        <dbReference type="EMBL" id="TWA70253.1"/>
    </source>
</evidence>
<dbReference type="Proteomes" id="UP000316083">
    <property type="component" value="Unassembled WGS sequence"/>
</dbReference>
<dbReference type="InterPro" id="IPR046867">
    <property type="entry name" value="AldOxase/xan_DH_MoCoBD2"/>
</dbReference>
<comment type="caution">
    <text evidence="4">The sequence shown here is derived from an EMBL/GenBank/DDBJ whole genome shotgun (WGS) entry which is preliminary data.</text>
</comment>
<evidence type="ECO:0000256" key="2">
    <source>
        <dbReference type="ARBA" id="ARBA00023002"/>
    </source>
</evidence>
<evidence type="ECO:0000256" key="1">
    <source>
        <dbReference type="ARBA" id="ARBA00022505"/>
    </source>
</evidence>
<dbReference type="PANTHER" id="PTHR11908">
    <property type="entry name" value="XANTHINE DEHYDROGENASE"/>
    <property type="match status" value="1"/>
</dbReference>
<name>A0A560BCE6_AZOBR</name>
<proteinExistence type="predicted"/>
<feature type="domain" description="Aldehyde oxidase/xanthine dehydrogenase a/b hammerhead" evidence="3">
    <location>
        <begin position="19"/>
        <end position="132"/>
    </location>
</feature>
<protein>
    <submittedName>
        <fullName evidence="4">Xanthine dehydrogenase YagR molybdenum-binding subunit</fullName>
    </submittedName>
</protein>